<dbReference type="GO" id="GO:0000166">
    <property type="term" value="F:nucleotide binding"/>
    <property type="evidence" value="ECO:0007669"/>
    <property type="project" value="InterPro"/>
</dbReference>
<evidence type="ECO:0000313" key="4">
    <source>
        <dbReference type="Proteomes" id="UP000233435"/>
    </source>
</evidence>
<evidence type="ECO:0000259" key="2">
    <source>
        <dbReference type="Pfam" id="PF22725"/>
    </source>
</evidence>
<dbReference type="EMBL" id="PJEO01000050">
    <property type="protein sequence ID" value="PKQ44414.1"/>
    <property type="molecule type" value="Genomic_DNA"/>
</dbReference>
<feature type="domain" description="GFO/IDH/MocA-like oxidoreductase" evidence="2">
    <location>
        <begin position="186"/>
        <end position="321"/>
    </location>
</feature>
<dbReference type="InterPro" id="IPR055170">
    <property type="entry name" value="GFO_IDH_MocA-like_dom"/>
</dbReference>
<keyword evidence="4" id="KW-1185">Reference proteome</keyword>
<dbReference type="OrthoDB" id="127583at2"/>
<dbReference type="InterPro" id="IPR050463">
    <property type="entry name" value="Gfo/Idh/MocA_oxidrdct_glycsds"/>
</dbReference>
<gene>
    <name evidence="3" type="ORF">CSW08_13465</name>
</gene>
<dbReference type="Gene3D" id="3.30.360.10">
    <property type="entry name" value="Dihydrodipicolinate Reductase, domain 2"/>
    <property type="match status" value="1"/>
</dbReference>
<organism evidence="3 4">
    <name type="scientific">Confluentibacter flavum</name>
    <dbReference type="NCBI Taxonomy" id="1909700"/>
    <lineage>
        <taxon>Bacteria</taxon>
        <taxon>Pseudomonadati</taxon>
        <taxon>Bacteroidota</taxon>
        <taxon>Flavobacteriia</taxon>
        <taxon>Flavobacteriales</taxon>
        <taxon>Flavobacteriaceae</taxon>
        <taxon>Confluentibacter</taxon>
    </lineage>
</organism>
<reference evidence="3 4" key="1">
    <citation type="submission" date="2017-12" db="EMBL/GenBank/DDBJ databases">
        <title>Confluentibacter flavum sp. nov., isolated from the saline lake.</title>
        <authorList>
            <person name="Yu L."/>
        </authorList>
    </citation>
    <scope>NUCLEOTIDE SEQUENCE [LARGE SCALE GENOMIC DNA]</scope>
    <source>
        <strain evidence="3 4">3B</strain>
    </source>
</reference>
<name>A0A2N3HHP1_9FLAO</name>
<protein>
    <submittedName>
        <fullName evidence="3">Dehydrogenase</fullName>
    </submittedName>
</protein>
<dbReference type="InterPro" id="IPR000683">
    <property type="entry name" value="Gfo/Idh/MocA-like_OxRdtase_N"/>
</dbReference>
<dbReference type="RefSeq" id="WP_106660390.1">
    <property type="nucleotide sequence ID" value="NZ_PJEO01000050.1"/>
</dbReference>
<feature type="domain" description="Gfo/Idh/MocA-like oxidoreductase N-terminal" evidence="1">
    <location>
        <begin position="43"/>
        <end position="176"/>
    </location>
</feature>
<dbReference type="AlphaFoldDB" id="A0A2N3HHP1"/>
<dbReference type="PANTHER" id="PTHR43818:SF5">
    <property type="entry name" value="OXIDOREDUCTASE FAMILY PROTEIN"/>
    <property type="match status" value="1"/>
</dbReference>
<dbReference type="Proteomes" id="UP000233435">
    <property type="component" value="Unassembled WGS sequence"/>
</dbReference>
<dbReference type="SUPFAM" id="SSF55347">
    <property type="entry name" value="Glyceraldehyde-3-phosphate dehydrogenase-like, C-terminal domain"/>
    <property type="match status" value="1"/>
</dbReference>
<dbReference type="PANTHER" id="PTHR43818">
    <property type="entry name" value="BCDNA.GH03377"/>
    <property type="match status" value="1"/>
</dbReference>
<dbReference type="Gene3D" id="3.40.50.720">
    <property type="entry name" value="NAD(P)-binding Rossmann-like Domain"/>
    <property type="match status" value="1"/>
</dbReference>
<dbReference type="SUPFAM" id="SSF51735">
    <property type="entry name" value="NAD(P)-binding Rossmann-fold domains"/>
    <property type="match status" value="1"/>
</dbReference>
<proteinExistence type="predicted"/>
<comment type="caution">
    <text evidence="3">The sequence shown here is derived from an EMBL/GenBank/DDBJ whole genome shotgun (WGS) entry which is preliminary data.</text>
</comment>
<evidence type="ECO:0000259" key="1">
    <source>
        <dbReference type="Pfam" id="PF01408"/>
    </source>
</evidence>
<dbReference type="Pfam" id="PF22725">
    <property type="entry name" value="GFO_IDH_MocA_C3"/>
    <property type="match status" value="1"/>
</dbReference>
<dbReference type="InterPro" id="IPR036291">
    <property type="entry name" value="NAD(P)-bd_dom_sf"/>
</dbReference>
<dbReference type="Pfam" id="PF01408">
    <property type="entry name" value="GFO_IDH_MocA"/>
    <property type="match status" value="1"/>
</dbReference>
<sequence length="432" mass="48392">MKNISKSGRRSFIKKSSIAAFGSVLYNPLSNSSSEYNFEDKVIKIGLVGCGGRGTGALFEALSASTSVRVVAIGDTFDDNTNRVFSLLKQNFSKQCDVTTNTCFSGFDAYNKVIEFCDAIILATPPPFRPQHFEASIKAGKHVFMEKPLAVDVPGFIQIMEAGKLADQKKLNVVVGLQFRYEIGNQEMVKRIGNGEIGDITSISTYYNVGAPKVIPREPQQTEMEYQVRNWRYFTWLWGGQLAGQAIHQIDMMNWIMKDYPIKALGNGGRLVYNGQDNGDVYDHFFIEYEYKNGVKMYSQSRNMDHCSDKMGWSMNGTKGVANERQEFLDLSGNSYWRYRDNGDLGATQIEQNIFIESIIKGKHINNTEYGAKSTLTTIMGRLAAETGKEITMEALLESKISIVPTDISWESNTIKFPDKNGNYPIVKPGII</sequence>
<evidence type="ECO:0000313" key="3">
    <source>
        <dbReference type="EMBL" id="PKQ44414.1"/>
    </source>
</evidence>
<accession>A0A2N3HHP1</accession>